<evidence type="ECO:0000313" key="3">
    <source>
        <dbReference type="EMBL" id="KNY25024.1"/>
    </source>
</evidence>
<name>A0A0L6JH27_9FIRM</name>
<evidence type="ECO:0000256" key="1">
    <source>
        <dbReference type="SAM" id="SignalP"/>
    </source>
</evidence>
<dbReference type="OrthoDB" id="2067190at2"/>
<feature type="chain" id="PRO_5005565867" description="Deacetylase PdaC domain-containing protein" evidence="1">
    <location>
        <begin position="29"/>
        <end position="250"/>
    </location>
</feature>
<dbReference type="Pfam" id="PF13739">
    <property type="entry name" value="PdaC"/>
    <property type="match status" value="1"/>
</dbReference>
<dbReference type="EMBL" id="LGTC01000001">
    <property type="protein sequence ID" value="KNY25024.1"/>
    <property type="molecule type" value="Genomic_DNA"/>
</dbReference>
<keyword evidence="1" id="KW-0732">Signal</keyword>
<organism evidence="3 4">
    <name type="scientific">Pseudobacteroides cellulosolvens ATCC 35603 = DSM 2933</name>
    <dbReference type="NCBI Taxonomy" id="398512"/>
    <lineage>
        <taxon>Bacteria</taxon>
        <taxon>Bacillati</taxon>
        <taxon>Bacillota</taxon>
        <taxon>Clostridia</taxon>
        <taxon>Eubacteriales</taxon>
        <taxon>Oscillospiraceae</taxon>
        <taxon>Pseudobacteroides</taxon>
    </lineage>
</organism>
<proteinExistence type="predicted"/>
<evidence type="ECO:0000313" key="4">
    <source>
        <dbReference type="Proteomes" id="UP000036923"/>
    </source>
</evidence>
<accession>A0A0L6JH27</accession>
<keyword evidence="4" id="KW-1185">Reference proteome</keyword>
<protein>
    <recommendedName>
        <fullName evidence="2">Deacetylase PdaC domain-containing protein</fullName>
    </recommendedName>
</protein>
<sequence length="250" mass="27832" precursor="true">MKKILGKTRKILLGMVLAVSLVTGTVFANTIQKQITATSDPDKSYQLVEETYTDKNEKINVKIKYPQIVNLGDAVKQKNINQIIKDDAIALYEETLNELEDSSSYEADVSYEIKLKNDNILSIAYSSYNNIVPSAHPYFLFHTTNIDLTNGKKMTLADIVPKMNEDFVKALRNAKYVGMFSSDPQAVKYAISYSFGEISDSELLKLLSNKAANMEIYGYLTKDGVGISVPVGHPLGDHAEFEISNSELPK</sequence>
<dbReference type="Gene3D" id="3.30.565.40">
    <property type="entry name" value="Fervidobacterium nodosum Rt17-B1 like"/>
    <property type="match status" value="1"/>
</dbReference>
<comment type="caution">
    <text evidence="3">The sequence shown here is derived from an EMBL/GenBank/DDBJ whole genome shotgun (WGS) entry which is preliminary data.</text>
</comment>
<dbReference type="eggNOG" id="ENOG5032ZK3">
    <property type="taxonomic scope" value="Bacteria"/>
</dbReference>
<feature type="signal peptide" evidence="1">
    <location>
        <begin position="1"/>
        <end position="28"/>
    </location>
</feature>
<feature type="domain" description="Deacetylase PdaC" evidence="2">
    <location>
        <begin position="54"/>
        <end position="130"/>
    </location>
</feature>
<gene>
    <name evidence="3" type="ORF">Bccel_0281</name>
</gene>
<dbReference type="Proteomes" id="UP000036923">
    <property type="component" value="Unassembled WGS sequence"/>
</dbReference>
<dbReference type="STRING" id="398512.Bccel_0281"/>
<dbReference type="InterPro" id="IPR025303">
    <property type="entry name" value="PdaC"/>
</dbReference>
<dbReference type="RefSeq" id="WP_036946152.1">
    <property type="nucleotide sequence ID" value="NZ_KN050763.1"/>
</dbReference>
<evidence type="ECO:0000259" key="2">
    <source>
        <dbReference type="Pfam" id="PF13739"/>
    </source>
</evidence>
<dbReference type="AlphaFoldDB" id="A0A0L6JH27"/>
<reference evidence="4" key="1">
    <citation type="submission" date="2015-07" db="EMBL/GenBank/DDBJ databases">
        <title>Near-Complete Genome Sequence of the Cellulolytic Bacterium Bacteroides (Pseudobacteroides) cellulosolvens ATCC 35603.</title>
        <authorList>
            <person name="Dassa B."/>
            <person name="Utturkar S.M."/>
            <person name="Klingeman D.M."/>
            <person name="Hurt R.A."/>
            <person name="Keller M."/>
            <person name="Xu J."/>
            <person name="Reddy Y.H.K."/>
            <person name="Borovok I."/>
            <person name="Grinberg I.R."/>
            <person name="Lamed R."/>
            <person name="Zhivin O."/>
            <person name="Bayer E.A."/>
            <person name="Brown S.D."/>
        </authorList>
    </citation>
    <scope>NUCLEOTIDE SEQUENCE [LARGE SCALE GENOMIC DNA]</scope>
    <source>
        <strain evidence="4">DSM 2933</strain>
    </source>
</reference>